<evidence type="ECO:0000256" key="2">
    <source>
        <dbReference type="SAM" id="MobiDB-lite"/>
    </source>
</evidence>
<organism evidence="3 4">
    <name type="scientific">Pseudocohnilembus persalinus</name>
    <name type="common">Ciliate</name>
    <dbReference type="NCBI Taxonomy" id="266149"/>
    <lineage>
        <taxon>Eukaryota</taxon>
        <taxon>Sar</taxon>
        <taxon>Alveolata</taxon>
        <taxon>Ciliophora</taxon>
        <taxon>Intramacronucleata</taxon>
        <taxon>Oligohymenophorea</taxon>
        <taxon>Scuticociliatia</taxon>
        <taxon>Philasterida</taxon>
        <taxon>Pseudocohnilembidae</taxon>
        <taxon>Pseudocohnilembus</taxon>
    </lineage>
</organism>
<dbReference type="EMBL" id="LDAU01000155">
    <property type="protein sequence ID" value="KRX02471.1"/>
    <property type="molecule type" value="Genomic_DNA"/>
</dbReference>
<keyword evidence="1" id="KW-0175">Coiled coil</keyword>
<comment type="caution">
    <text evidence="3">The sequence shown here is derived from an EMBL/GenBank/DDBJ whole genome shotgun (WGS) entry which is preliminary data.</text>
</comment>
<proteinExistence type="predicted"/>
<dbReference type="Proteomes" id="UP000054937">
    <property type="component" value="Unassembled WGS sequence"/>
</dbReference>
<accession>A0A0V0QJQ7</accession>
<dbReference type="AlphaFoldDB" id="A0A0V0QJQ7"/>
<sequence length="404" mass="47224">MLQYDQYYNQQISDDKILVQNQQNFKNQNHNYSNLWKISKNQQQNEPDTLEQNHFDRNNQYQVYLSHPNLPQYNQKNYSPIQNNIDKQFYQKSGFQSVATSKIFIPDDQEQNFLSPNDERKKLNKQLELLQNQNEQLKKQQSYIKQQQIHPFLKPESNIYYSAIQTPLTEYNVHNDSQNNSYRRNFKFYTSQVGTQHNIDYLNNIYQNQLKQSQAKTDAEDNQTLTSKRENQPKKSKTPKNSELLNKAVQPMPCNKKTFKSSNTQNFEEKSFSPVPNSTFTNNSKNVNYNKNLNKSGTFDSMSNPNSTQQSHLITQQQQLPLYNNSKTQRFSQANHIASYKRGGRELPPSIEFVGKKLIPKQQKYNNINNNIKNSMSANSKIQNADSQAYDIISGAPKSPNIEN</sequence>
<feature type="coiled-coil region" evidence="1">
    <location>
        <begin position="120"/>
        <end position="147"/>
    </location>
</feature>
<feature type="compositionally biased region" description="Polar residues" evidence="2">
    <location>
        <begin position="212"/>
        <end position="226"/>
    </location>
</feature>
<gene>
    <name evidence="3" type="ORF">PPERSA_10088</name>
</gene>
<keyword evidence="4" id="KW-1185">Reference proteome</keyword>
<feature type="region of interest" description="Disordered" evidence="2">
    <location>
        <begin position="212"/>
        <end position="287"/>
    </location>
</feature>
<evidence type="ECO:0000313" key="4">
    <source>
        <dbReference type="Proteomes" id="UP000054937"/>
    </source>
</evidence>
<name>A0A0V0QJQ7_PSEPJ</name>
<evidence type="ECO:0000256" key="1">
    <source>
        <dbReference type="SAM" id="Coils"/>
    </source>
</evidence>
<dbReference type="InParanoid" id="A0A0V0QJQ7"/>
<reference evidence="3 4" key="1">
    <citation type="journal article" date="2015" name="Sci. Rep.">
        <title>Genome of the facultative scuticociliatosis pathogen Pseudocohnilembus persalinus provides insight into its virulence through horizontal gene transfer.</title>
        <authorList>
            <person name="Xiong J."/>
            <person name="Wang G."/>
            <person name="Cheng J."/>
            <person name="Tian M."/>
            <person name="Pan X."/>
            <person name="Warren A."/>
            <person name="Jiang C."/>
            <person name="Yuan D."/>
            <person name="Miao W."/>
        </authorList>
    </citation>
    <scope>NUCLEOTIDE SEQUENCE [LARGE SCALE GENOMIC DNA]</scope>
    <source>
        <strain evidence="3">36N120E</strain>
    </source>
</reference>
<evidence type="ECO:0000313" key="3">
    <source>
        <dbReference type="EMBL" id="KRX02471.1"/>
    </source>
</evidence>
<protein>
    <submittedName>
        <fullName evidence="3">Uncharacterized protein</fullName>
    </submittedName>
</protein>